<sequence>MYVITEQQRIGYDLAKKVPDMRRGFQIVTGYGDIYVDAEDAATFAELAKSLLEEELAALQGADADGR</sequence>
<dbReference type="Proteomes" id="UP000593970">
    <property type="component" value="Chromosome"/>
</dbReference>
<evidence type="ECO:0000313" key="2">
    <source>
        <dbReference type="Proteomes" id="UP000593970"/>
    </source>
</evidence>
<proteinExistence type="predicted"/>
<organism evidence="1 2">
    <name type="scientific">Ralstonia solanacearum</name>
    <name type="common">Pseudomonas solanacearum</name>
    <dbReference type="NCBI Taxonomy" id="305"/>
    <lineage>
        <taxon>Bacteria</taxon>
        <taxon>Pseudomonadati</taxon>
        <taxon>Pseudomonadota</taxon>
        <taxon>Betaproteobacteria</taxon>
        <taxon>Burkholderiales</taxon>
        <taxon>Burkholderiaceae</taxon>
        <taxon>Ralstonia</taxon>
        <taxon>Ralstonia solanacearum species complex</taxon>
    </lineage>
</organism>
<protein>
    <submittedName>
        <fullName evidence="1">NADP-dependent isocitrate dehydrogenase</fullName>
    </submittedName>
</protein>
<dbReference type="AlphaFoldDB" id="A0AA92K1W6"/>
<dbReference type="EMBL" id="CP051169">
    <property type="protein sequence ID" value="QOK96788.1"/>
    <property type="molecule type" value="Genomic_DNA"/>
</dbReference>
<gene>
    <name evidence="1" type="ORF">HF909_10320</name>
</gene>
<name>A0AA92K1W6_RALSL</name>
<accession>A0AA92K1W6</accession>
<evidence type="ECO:0000313" key="1">
    <source>
        <dbReference type="EMBL" id="QOK96788.1"/>
    </source>
</evidence>
<reference evidence="2" key="1">
    <citation type="submission" date="2020-04" db="EMBL/GenBank/DDBJ databases">
        <title>Ralstonia solanacearum UW576, UW763, UW773, and UW774.</title>
        <authorList>
            <person name="Steidl O."/>
            <person name="Truchon A."/>
            <person name="Allen C."/>
        </authorList>
    </citation>
    <scope>NUCLEOTIDE SEQUENCE [LARGE SCALE GENOMIC DNA]</scope>
    <source>
        <strain evidence="2">UW774</strain>
    </source>
</reference>